<dbReference type="Proteomes" id="UP000178092">
    <property type="component" value="Unassembled WGS sequence"/>
</dbReference>
<proteinExistence type="predicted"/>
<name>A0A1G2R2M3_9BACT</name>
<evidence type="ECO:0000313" key="2">
    <source>
        <dbReference type="Proteomes" id="UP000178092"/>
    </source>
</evidence>
<reference evidence="1 2" key="1">
    <citation type="journal article" date="2016" name="Nat. Commun.">
        <title>Thousands of microbial genomes shed light on interconnected biogeochemical processes in an aquifer system.</title>
        <authorList>
            <person name="Anantharaman K."/>
            <person name="Brown C.T."/>
            <person name="Hug L.A."/>
            <person name="Sharon I."/>
            <person name="Castelle C.J."/>
            <person name="Probst A.J."/>
            <person name="Thomas B.C."/>
            <person name="Singh A."/>
            <person name="Wilkins M.J."/>
            <person name="Karaoz U."/>
            <person name="Brodie E.L."/>
            <person name="Williams K.H."/>
            <person name="Hubbard S.S."/>
            <person name="Banfield J.F."/>
        </authorList>
    </citation>
    <scope>NUCLEOTIDE SEQUENCE [LARGE SCALE GENOMIC DNA]</scope>
</reference>
<gene>
    <name evidence="1" type="ORF">A3C04_02510</name>
</gene>
<protein>
    <submittedName>
        <fullName evidence="1">Uncharacterized protein</fullName>
    </submittedName>
</protein>
<organism evidence="1 2">
    <name type="scientific">Candidatus Wildermuthbacteria bacterium RIFCSPHIGHO2_02_FULL_45_25</name>
    <dbReference type="NCBI Taxonomy" id="1802450"/>
    <lineage>
        <taxon>Bacteria</taxon>
        <taxon>Candidatus Wildermuthiibacteriota</taxon>
    </lineage>
</organism>
<evidence type="ECO:0000313" key="1">
    <source>
        <dbReference type="EMBL" id="OHA67134.1"/>
    </source>
</evidence>
<sequence length="126" mass="14686">MRSNGKKIEPSEVYRAICECTCAPDDFAQDTRIVEVGRRVWGFHIQELERHRDQVSKWLWFLPQEFRYREGGEFLDAGYQNDRTPWTVNADRIEHLLLLGQAMGLVSPVPGDVDEDGNPMRYIVFV</sequence>
<accession>A0A1G2R2M3</accession>
<dbReference type="AlphaFoldDB" id="A0A1G2R2M3"/>
<comment type="caution">
    <text evidence="1">The sequence shown here is derived from an EMBL/GenBank/DDBJ whole genome shotgun (WGS) entry which is preliminary data.</text>
</comment>
<dbReference type="EMBL" id="MHTV01000016">
    <property type="protein sequence ID" value="OHA67134.1"/>
    <property type="molecule type" value="Genomic_DNA"/>
</dbReference>